<reference evidence="9 10" key="1">
    <citation type="journal article" date="2014" name="Genome Biol. Evol.">
        <title>The secreted proteins of Achlya hypogyna and Thraustotheca clavata identify the ancestral oomycete secretome and reveal gene acquisitions by horizontal gene transfer.</title>
        <authorList>
            <person name="Misner I."/>
            <person name="Blouin N."/>
            <person name="Leonard G."/>
            <person name="Richards T.A."/>
            <person name="Lane C.E."/>
        </authorList>
    </citation>
    <scope>NUCLEOTIDE SEQUENCE [LARGE SCALE GENOMIC DNA]</scope>
    <source>
        <strain evidence="9 10">ATCC 48635</strain>
    </source>
</reference>
<dbReference type="GO" id="GO:0006623">
    <property type="term" value="P:protein targeting to vacuole"/>
    <property type="evidence" value="ECO:0007669"/>
    <property type="project" value="TreeGrafter"/>
</dbReference>
<dbReference type="InterPro" id="IPR000306">
    <property type="entry name" value="Znf_FYVE"/>
</dbReference>
<protein>
    <recommendedName>
        <fullName evidence="11">FYVE-type domain-containing protein</fullName>
    </recommendedName>
</protein>
<keyword evidence="1" id="KW-0479">Metal-binding</keyword>
<dbReference type="InterPro" id="IPR001841">
    <property type="entry name" value="Znf_RING"/>
</dbReference>
<dbReference type="InterPro" id="IPR017455">
    <property type="entry name" value="Znf_FYVE-rel"/>
</dbReference>
<evidence type="ECO:0000313" key="10">
    <source>
        <dbReference type="Proteomes" id="UP000243579"/>
    </source>
</evidence>
<dbReference type="Gene3D" id="3.30.40.10">
    <property type="entry name" value="Zinc/RING finger domain, C3HC4 (zinc finger)"/>
    <property type="match status" value="2"/>
</dbReference>
<dbReference type="PROSITE" id="PS50089">
    <property type="entry name" value="ZF_RING_2"/>
    <property type="match status" value="1"/>
</dbReference>
<dbReference type="PANTHER" id="PTHR47794">
    <property type="entry name" value="VACUOLAR PROTEIN SORTING-ASSOCIATED PROTEIN 27"/>
    <property type="match status" value="1"/>
</dbReference>
<dbReference type="Proteomes" id="UP000243579">
    <property type="component" value="Unassembled WGS sequence"/>
</dbReference>
<comment type="caution">
    <text evidence="9">The sequence shown here is derived from an EMBL/GenBank/DDBJ whole genome shotgun (WGS) entry which is preliminary data.</text>
</comment>
<evidence type="ECO:0000256" key="1">
    <source>
        <dbReference type="ARBA" id="ARBA00022723"/>
    </source>
</evidence>
<keyword evidence="5" id="KW-0175">Coiled coil</keyword>
<feature type="region of interest" description="Disordered" evidence="6">
    <location>
        <begin position="357"/>
        <end position="389"/>
    </location>
</feature>
<feature type="domain" description="RING-type" evidence="7">
    <location>
        <begin position="195"/>
        <end position="240"/>
    </location>
</feature>
<dbReference type="GO" id="GO:0043328">
    <property type="term" value="P:protein transport to vacuole involved in ubiquitin-dependent protein catabolic process via the multivesicular body sorting pathway"/>
    <property type="evidence" value="ECO:0007669"/>
    <property type="project" value="TreeGrafter"/>
</dbReference>
<feature type="region of interest" description="Disordered" evidence="6">
    <location>
        <begin position="275"/>
        <end position="298"/>
    </location>
</feature>
<feature type="compositionally biased region" description="Polar residues" evidence="6">
    <location>
        <begin position="380"/>
        <end position="389"/>
    </location>
</feature>
<dbReference type="Pfam" id="PF13639">
    <property type="entry name" value="zf-RING_2"/>
    <property type="match status" value="1"/>
</dbReference>
<evidence type="ECO:0008006" key="11">
    <source>
        <dbReference type="Google" id="ProtNLM"/>
    </source>
</evidence>
<sequence>MPGMNGVEISMGSRAFEDATECAVCSKNFHAFRRKHRCKSCGKAVCRGCATAHKKTSHGVLSHSDDSTRICDICVQNERAEQLERMRLAEVEHARARQLANLERAQREREEAEQAAQRELERRKVEAYNELVRKHFGDALPTVMRRRSFDHIYPTSEEPLMHHQWLESLVERARDIVLMQEKPVITQLESVIEECAICLEVLEMGHAIYTTACGHSFHWSCLKDIKSSESSNSDQCPSCRANMSEVQIKKACDHPRVRASHKFCRDCGERVTPADVKARPDEASSPAPSATPPANGATYRAGSQGALVQCPQCRIQMRVLPHMYNMYVTGSRHRKLTKSDRRVACPSGHMFQVQVAPSTQTAGRPMGSTQRNPMPGYPGASSSSYFYRS</sequence>
<dbReference type="GO" id="GO:0043130">
    <property type="term" value="F:ubiquitin binding"/>
    <property type="evidence" value="ECO:0007669"/>
    <property type="project" value="TreeGrafter"/>
</dbReference>
<dbReference type="STRING" id="1202772.A0A1V9ZN14"/>
<dbReference type="SMART" id="SM00184">
    <property type="entry name" value="RING"/>
    <property type="match status" value="2"/>
</dbReference>
<dbReference type="AlphaFoldDB" id="A0A1V9ZN14"/>
<evidence type="ECO:0000259" key="7">
    <source>
        <dbReference type="PROSITE" id="PS50089"/>
    </source>
</evidence>
<dbReference type="InterPro" id="IPR011011">
    <property type="entry name" value="Znf_FYVE_PHD"/>
</dbReference>
<accession>A0A1V9ZN14</accession>
<organism evidence="9 10">
    <name type="scientific">Achlya hypogyna</name>
    <name type="common">Oomycete</name>
    <name type="synonym">Protoachlya hypogyna</name>
    <dbReference type="NCBI Taxonomy" id="1202772"/>
    <lineage>
        <taxon>Eukaryota</taxon>
        <taxon>Sar</taxon>
        <taxon>Stramenopiles</taxon>
        <taxon>Oomycota</taxon>
        <taxon>Saprolegniomycetes</taxon>
        <taxon>Saprolegniales</taxon>
        <taxon>Achlyaceae</taxon>
        <taxon>Achlya</taxon>
    </lineage>
</organism>
<feature type="compositionally biased region" description="Polar residues" evidence="6">
    <location>
        <begin position="357"/>
        <end position="372"/>
    </location>
</feature>
<dbReference type="PROSITE" id="PS50178">
    <property type="entry name" value="ZF_FYVE"/>
    <property type="match status" value="1"/>
</dbReference>
<evidence type="ECO:0000259" key="8">
    <source>
        <dbReference type="PROSITE" id="PS50178"/>
    </source>
</evidence>
<dbReference type="GO" id="GO:0008270">
    <property type="term" value="F:zinc ion binding"/>
    <property type="evidence" value="ECO:0007669"/>
    <property type="project" value="UniProtKB-KW"/>
</dbReference>
<dbReference type="SUPFAM" id="SSF57850">
    <property type="entry name" value="RING/U-box"/>
    <property type="match status" value="1"/>
</dbReference>
<keyword evidence="2 4" id="KW-0863">Zinc-finger</keyword>
<dbReference type="CDD" id="cd16448">
    <property type="entry name" value="RING-H2"/>
    <property type="match status" value="1"/>
</dbReference>
<dbReference type="Pfam" id="PF01363">
    <property type="entry name" value="FYVE"/>
    <property type="match status" value="1"/>
</dbReference>
<dbReference type="InterPro" id="IPR013083">
    <property type="entry name" value="Znf_RING/FYVE/PHD"/>
</dbReference>
<name>A0A1V9ZN14_ACHHY</name>
<feature type="coiled-coil region" evidence="5">
    <location>
        <begin position="88"/>
        <end position="122"/>
    </location>
</feature>
<dbReference type="EMBL" id="JNBR01000070">
    <property type="protein sequence ID" value="OQR99374.1"/>
    <property type="molecule type" value="Genomic_DNA"/>
</dbReference>
<evidence type="ECO:0000256" key="3">
    <source>
        <dbReference type="ARBA" id="ARBA00022833"/>
    </source>
</evidence>
<dbReference type="SUPFAM" id="SSF57903">
    <property type="entry name" value="FYVE/PHD zinc finger"/>
    <property type="match status" value="1"/>
</dbReference>
<feature type="domain" description="FYVE-type" evidence="8">
    <location>
        <begin position="16"/>
        <end position="79"/>
    </location>
</feature>
<evidence type="ECO:0000313" key="9">
    <source>
        <dbReference type="EMBL" id="OQR99374.1"/>
    </source>
</evidence>
<dbReference type="GO" id="GO:0032266">
    <property type="term" value="F:phosphatidylinositol-3-phosphate binding"/>
    <property type="evidence" value="ECO:0007669"/>
    <property type="project" value="TreeGrafter"/>
</dbReference>
<evidence type="ECO:0000256" key="6">
    <source>
        <dbReference type="SAM" id="MobiDB-lite"/>
    </source>
</evidence>
<proteinExistence type="predicted"/>
<feature type="compositionally biased region" description="Low complexity" evidence="6">
    <location>
        <begin position="283"/>
        <end position="294"/>
    </location>
</feature>
<dbReference type="CDD" id="cd00065">
    <property type="entry name" value="FYVE_like_SF"/>
    <property type="match status" value="1"/>
</dbReference>
<dbReference type="PANTHER" id="PTHR47794:SF1">
    <property type="entry name" value="VACUOLAR PROTEIN SORTING-ASSOCIATED PROTEIN 27"/>
    <property type="match status" value="1"/>
</dbReference>
<dbReference type="SMART" id="SM00064">
    <property type="entry name" value="FYVE"/>
    <property type="match status" value="1"/>
</dbReference>
<dbReference type="GO" id="GO:0033565">
    <property type="term" value="C:ESCRT-0 complex"/>
    <property type="evidence" value="ECO:0007669"/>
    <property type="project" value="TreeGrafter"/>
</dbReference>
<keyword evidence="10" id="KW-1185">Reference proteome</keyword>
<keyword evidence="3" id="KW-0862">Zinc</keyword>
<gene>
    <name evidence="9" type="ORF">ACHHYP_06940</name>
</gene>
<dbReference type="OrthoDB" id="8062037at2759"/>
<evidence type="ECO:0000256" key="4">
    <source>
        <dbReference type="PROSITE-ProRule" id="PRU00175"/>
    </source>
</evidence>
<evidence type="ECO:0000256" key="5">
    <source>
        <dbReference type="SAM" id="Coils"/>
    </source>
</evidence>
<evidence type="ECO:0000256" key="2">
    <source>
        <dbReference type="ARBA" id="ARBA00022771"/>
    </source>
</evidence>